<proteinExistence type="predicted"/>
<evidence type="ECO:0000313" key="2">
    <source>
        <dbReference type="Proteomes" id="UP000790347"/>
    </source>
</evidence>
<organism evidence="1 2">
    <name type="scientific">Dermatophagoides farinae</name>
    <name type="common">American house dust mite</name>
    <dbReference type="NCBI Taxonomy" id="6954"/>
    <lineage>
        <taxon>Eukaryota</taxon>
        <taxon>Metazoa</taxon>
        <taxon>Ecdysozoa</taxon>
        <taxon>Arthropoda</taxon>
        <taxon>Chelicerata</taxon>
        <taxon>Arachnida</taxon>
        <taxon>Acari</taxon>
        <taxon>Acariformes</taxon>
        <taxon>Sarcoptiformes</taxon>
        <taxon>Astigmata</taxon>
        <taxon>Psoroptidia</taxon>
        <taxon>Analgoidea</taxon>
        <taxon>Pyroglyphidae</taxon>
        <taxon>Dermatophagoidinae</taxon>
        <taxon>Dermatophagoides</taxon>
    </lineage>
</organism>
<dbReference type="AlphaFoldDB" id="A0A922IFC9"/>
<name>A0A922IFC9_DERFA</name>
<comment type="caution">
    <text evidence="1">The sequence shown here is derived from an EMBL/GenBank/DDBJ whole genome shotgun (WGS) entry which is preliminary data.</text>
</comment>
<sequence length="53" mass="6161">MDYIKLIQIRTIVGKAFQSREIQILSDWYWVADHSLKRAGLVYSVTGLILSTY</sequence>
<dbReference type="EMBL" id="ASGP02000001">
    <property type="protein sequence ID" value="KAH9527658.1"/>
    <property type="molecule type" value="Genomic_DNA"/>
</dbReference>
<protein>
    <submittedName>
        <fullName evidence="1">Uncharacterized protein</fullName>
    </submittedName>
</protein>
<accession>A0A922IFC9</accession>
<evidence type="ECO:0000313" key="1">
    <source>
        <dbReference type="EMBL" id="KAH9527658.1"/>
    </source>
</evidence>
<reference evidence="1" key="2">
    <citation type="journal article" date="2022" name="Res Sq">
        <title>Comparative Genomics Reveals Insights into the Divergent Evolution of Astigmatic Mites and Household Pest Adaptations.</title>
        <authorList>
            <person name="Xiong Q."/>
            <person name="Wan A.T.-Y."/>
            <person name="Liu X.-Y."/>
            <person name="Fung C.S.-H."/>
            <person name="Xiao X."/>
            <person name="Malainual N."/>
            <person name="Hou J."/>
            <person name="Wang L."/>
            <person name="Wang M."/>
            <person name="Yang K."/>
            <person name="Cui Y."/>
            <person name="Leung E."/>
            <person name="Nong W."/>
            <person name="Shin S.-K."/>
            <person name="Au S."/>
            <person name="Jeong K.Y."/>
            <person name="Chew F.T."/>
            <person name="Hui J."/>
            <person name="Leung T.F."/>
            <person name="Tungtrongchitr A."/>
            <person name="Zhong N."/>
            <person name="Liu Z."/>
            <person name="Tsui S."/>
        </authorList>
    </citation>
    <scope>NUCLEOTIDE SEQUENCE</scope>
    <source>
        <strain evidence="1">Derf</strain>
        <tissue evidence="1">Whole organism</tissue>
    </source>
</reference>
<dbReference type="Proteomes" id="UP000790347">
    <property type="component" value="Unassembled WGS sequence"/>
</dbReference>
<gene>
    <name evidence="1" type="ORF">DERF_001665</name>
</gene>
<keyword evidence="2" id="KW-1185">Reference proteome</keyword>
<reference evidence="1" key="1">
    <citation type="submission" date="2013-05" db="EMBL/GenBank/DDBJ databases">
        <authorList>
            <person name="Yim A.K.Y."/>
            <person name="Chan T.F."/>
            <person name="Ji K.M."/>
            <person name="Liu X.Y."/>
            <person name="Zhou J.W."/>
            <person name="Li R.Q."/>
            <person name="Yang K.Y."/>
            <person name="Li J."/>
            <person name="Li M."/>
            <person name="Law P.T.W."/>
            <person name="Wu Y.L."/>
            <person name="Cai Z.L."/>
            <person name="Qin H."/>
            <person name="Bao Y."/>
            <person name="Leung R.K.K."/>
            <person name="Ng P.K.S."/>
            <person name="Zou J."/>
            <person name="Zhong X.J."/>
            <person name="Ran P.X."/>
            <person name="Zhong N.S."/>
            <person name="Liu Z.G."/>
            <person name="Tsui S.K.W."/>
        </authorList>
    </citation>
    <scope>NUCLEOTIDE SEQUENCE</scope>
    <source>
        <strain evidence="1">Derf</strain>
        <tissue evidence="1">Whole organism</tissue>
    </source>
</reference>